<evidence type="ECO:0000313" key="5">
    <source>
        <dbReference type="Proteomes" id="UP000028073"/>
    </source>
</evidence>
<evidence type="ECO:0000313" key="4">
    <source>
        <dbReference type="EMBL" id="KEQ18228.1"/>
    </source>
</evidence>
<dbReference type="PRINTS" id="PR00087">
    <property type="entry name" value="LIPOXYGENASE"/>
</dbReference>
<evidence type="ECO:0000256" key="1">
    <source>
        <dbReference type="ARBA" id="ARBA00022723"/>
    </source>
</evidence>
<name>A0A081NIF5_9GAMM</name>
<dbReference type="eggNOG" id="ENOG502Z9KW">
    <property type="taxonomic scope" value="Bacteria"/>
</dbReference>
<dbReference type="InterPro" id="IPR013819">
    <property type="entry name" value="LipOase_C"/>
</dbReference>
<dbReference type="OrthoDB" id="5912511at2"/>
<dbReference type="Pfam" id="PF00305">
    <property type="entry name" value="Lipoxygenase"/>
    <property type="match status" value="1"/>
</dbReference>
<gene>
    <name evidence="4" type="ORF">GZ78_11905</name>
</gene>
<protein>
    <recommendedName>
        <fullName evidence="3">Lipoxygenase domain-containing protein</fullName>
    </recommendedName>
</protein>
<dbReference type="Gene3D" id="1.20.245.10">
    <property type="entry name" value="Lipoxygenase-1, Domain 5"/>
    <property type="match status" value="1"/>
</dbReference>
<dbReference type="PANTHER" id="PTHR11771">
    <property type="entry name" value="LIPOXYGENASE"/>
    <property type="match status" value="1"/>
</dbReference>
<feature type="domain" description="Lipoxygenase" evidence="3">
    <location>
        <begin position="4"/>
        <end position="595"/>
    </location>
</feature>
<reference evidence="4 5" key="1">
    <citation type="submission" date="2014-06" db="EMBL/GenBank/DDBJ databases">
        <title>Whole Genome Sequences of Three Symbiotic Endozoicomonas Bacteria.</title>
        <authorList>
            <person name="Neave M.J."/>
            <person name="Apprill A."/>
            <person name="Voolstra C.R."/>
        </authorList>
    </citation>
    <scope>NUCLEOTIDE SEQUENCE [LARGE SCALE GENOMIC DNA]</scope>
    <source>
        <strain evidence="4 5">DSM 25634</strain>
    </source>
</reference>
<dbReference type="Proteomes" id="UP000028073">
    <property type="component" value="Unassembled WGS sequence"/>
</dbReference>
<dbReference type="RefSeq" id="WP_034835369.1">
    <property type="nucleotide sequence ID" value="NZ_JOKH01000002.1"/>
</dbReference>
<organism evidence="4 5">
    <name type="scientific">Endozoicomonas numazuensis</name>
    <dbReference type="NCBI Taxonomy" id="1137799"/>
    <lineage>
        <taxon>Bacteria</taxon>
        <taxon>Pseudomonadati</taxon>
        <taxon>Pseudomonadota</taxon>
        <taxon>Gammaproteobacteria</taxon>
        <taxon>Oceanospirillales</taxon>
        <taxon>Endozoicomonadaceae</taxon>
        <taxon>Endozoicomonas</taxon>
    </lineage>
</organism>
<evidence type="ECO:0000256" key="2">
    <source>
        <dbReference type="ARBA" id="ARBA00023002"/>
    </source>
</evidence>
<keyword evidence="5" id="KW-1185">Reference proteome</keyword>
<keyword evidence="1" id="KW-0479">Metal-binding</keyword>
<evidence type="ECO:0000259" key="3">
    <source>
        <dbReference type="PROSITE" id="PS51393"/>
    </source>
</evidence>
<dbReference type="AlphaFoldDB" id="A0A081NIF5"/>
<dbReference type="STRING" id="1137799.GZ78_11905"/>
<dbReference type="EMBL" id="JOKH01000002">
    <property type="protein sequence ID" value="KEQ18228.1"/>
    <property type="molecule type" value="Genomic_DNA"/>
</dbReference>
<dbReference type="SUPFAM" id="SSF48484">
    <property type="entry name" value="Lipoxigenase"/>
    <property type="match status" value="1"/>
</dbReference>
<sequence>MSIPSLPQQDDPKTTEMRKRMLTRERKQYQWSYDLESLKGIPALKETPYEVQPNGRWHKEVVKTVAKLGANAAANGVASYFAGEGEEDQLDEDGVPTSFREEVLMDIVGFLTDVLSDESARHSRKLDEYDQLFSIISKPTSSSIFHSDRYFAQLRLAGPNPMLITLIHELPSKLAVTEVGFQQALKYADTLSTALSEKRVFIVDYHELLPLAKHPNDAVRQVFAPIALFCLTPDRKDLLPVAIQYGQDPEKTKVVYVESNRSAPGYWPWQAAKTIVQVADTNHHEILVHLGRAHLVAEAISVAVHRDLAPIHPLYKLLITHFEGTHTINALAAATLINKDGIIDNIFGAKIEWIQHLVAMDRHKFDFTSNMLPENLKLRGVDTLSVLPDYPYRDDGLLVWKAIQEWVNEYITLYYFSDADVFGDKELGSLLETLELNGQLRNLPAVSTREALGDFLTMVIFTTSAQHAAVNFPQKDHMTYAPSTSGAVWGNNTEQVESQEDWLGMLPPKEVARRQFNVLYALGDIRHTQLGDYYDNKEPYALIFQDPRVTEAGGLLERFREKLKNIESVINKRNAKRSLVYPYLLPSQIPQSINI</sequence>
<dbReference type="GO" id="GO:0034440">
    <property type="term" value="P:lipid oxidation"/>
    <property type="evidence" value="ECO:0007669"/>
    <property type="project" value="InterPro"/>
</dbReference>
<dbReference type="Gene3D" id="3.10.450.60">
    <property type="match status" value="1"/>
</dbReference>
<dbReference type="GO" id="GO:0016702">
    <property type="term" value="F:oxidoreductase activity, acting on single donors with incorporation of molecular oxygen, incorporation of two atoms of oxygen"/>
    <property type="evidence" value="ECO:0007669"/>
    <property type="project" value="InterPro"/>
</dbReference>
<dbReference type="GO" id="GO:0046872">
    <property type="term" value="F:metal ion binding"/>
    <property type="evidence" value="ECO:0007669"/>
    <property type="project" value="UniProtKB-KW"/>
</dbReference>
<dbReference type="InterPro" id="IPR000907">
    <property type="entry name" value="LipOase"/>
</dbReference>
<accession>A0A081NIF5</accession>
<dbReference type="PROSITE" id="PS51393">
    <property type="entry name" value="LIPOXYGENASE_3"/>
    <property type="match status" value="1"/>
</dbReference>
<keyword evidence="2" id="KW-0560">Oxidoreductase</keyword>
<dbReference type="InterPro" id="IPR036226">
    <property type="entry name" value="LipOase_C_sf"/>
</dbReference>
<proteinExistence type="predicted"/>
<comment type="caution">
    <text evidence="4">The sequence shown here is derived from an EMBL/GenBank/DDBJ whole genome shotgun (WGS) entry which is preliminary data.</text>
</comment>